<dbReference type="InterPro" id="IPR008030">
    <property type="entry name" value="NmrA-like"/>
</dbReference>
<evidence type="ECO:0000259" key="1">
    <source>
        <dbReference type="Pfam" id="PF05368"/>
    </source>
</evidence>
<dbReference type="Gene3D" id="3.90.25.10">
    <property type="entry name" value="UDP-galactose 4-epimerase, domain 1"/>
    <property type="match status" value="1"/>
</dbReference>
<reference evidence="2 3" key="1">
    <citation type="journal article" date="2011" name="Microbiology">
        <title>Transcriptome response to different carbon sources in Acetobacter aceti.</title>
        <authorList>
            <person name="Sakurai K."/>
            <person name="Arai H."/>
            <person name="Ishii M."/>
            <person name="Igarashi Y."/>
        </authorList>
    </citation>
    <scope>NUCLEOTIDE SEQUENCE [LARGE SCALE GENOMIC DNA]</scope>
    <source>
        <strain evidence="2 3">NBRC 14818</strain>
    </source>
</reference>
<organism evidence="2 3">
    <name type="scientific">Acetobacter aceti NBRC 14818</name>
    <dbReference type="NCBI Taxonomy" id="887700"/>
    <lineage>
        <taxon>Bacteria</taxon>
        <taxon>Pseudomonadati</taxon>
        <taxon>Pseudomonadota</taxon>
        <taxon>Alphaproteobacteria</taxon>
        <taxon>Acetobacterales</taxon>
        <taxon>Acetobacteraceae</taxon>
        <taxon>Acetobacter</taxon>
        <taxon>Acetobacter subgen. Acetobacter</taxon>
    </lineage>
</organism>
<dbReference type="EMBL" id="AP023410">
    <property type="protein sequence ID" value="BCK76438.1"/>
    <property type="molecule type" value="Genomic_DNA"/>
</dbReference>
<keyword evidence="3" id="KW-1185">Reference proteome</keyword>
<dbReference type="CDD" id="cd05269">
    <property type="entry name" value="TMR_SDR_a"/>
    <property type="match status" value="1"/>
</dbReference>
<dbReference type="Proteomes" id="UP000516424">
    <property type="component" value="Chromosome"/>
</dbReference>
<dbReference type="InterPro" id="IPR052718">
    <property type="entry name" value="NmrA-type_oxidoreductase"/>
</dbReference>
<dbReference type="RefSeq" id="WP_010667580.1">
    <property type="nucleotide sequence ID" value="NZ_AP023410.1"/>
</dbReference>
<dbReference type="Gene3D" id="3.40.50.720">
    <property type="entry name" value="NAD(P)-binding Rossmann-like Domain"/>
    <property type="match status" value="1"/>
</dbReference>
<dbReference type="PANTHER" id="PTHR47129">
    <property type="entry name" value="QUINONE OXIDOREDUCTASE 2"/>
    <property type="match status" value="1"/>
</dbReference>
<sequence>MILIGGSTGQLGSAVVAQLAKQGAKGNFAVLARNAEKAKEYFNQGIEVRLADYDYPDSLSAALDGIERFLFISTMSQNRGPQQKAVVDAAHAAGVKHIVYTGHAIKNIDTSAVRELMKSHFETEDHIRASGMEWTFLRNTMYAEAIPEIVGRDAVSSGISVPGGTGRVPYALRSEMGEATANLLLNDGHTGKTYNITGNDNLSYDDLVQILSRLTGRQLEYRNISEQQFSDALQAAGMPDFPIWLTLNTLRDIKSGQYDLRSRDLETLLGRPPASGEKMLNEVFSIAH</sequence>
<gene>
    <name evidence="2" type="ORF">EMQ_2044</name>
</gene>
<protein>
    <submittedName>
        <fullName evidence="2">NAD(P)-dependent oxidoreductase</fullName>
    </submittedName>
</protein>
<name>A0AB33IEK3_ACEAC</name>
<feature type="domain" description="NmrA-like" evidence="1">
    <location>
        <begin position="2"/>
        <end position="246"/>
    </location>
</feature>
<proteinExistence type="predicted"/>
<dbReference type="Pfam" id="PF05368">
    <property type="entry name" value="NmrA"/>
    <property type="match status" value="1"/>
</dbReference>
<accession>A0AB33IEK3</accession>
<dbReference type="InterPro" id="IPR036291">
    <property type="entry name" value="NAD(P)-bd_dom_sf"/>
</dbReference>
<evidence type="ECO:0000313" key="3">
    <source>
        <dbReference type="Proteomes" id="UP000516424"/>
    </source>
</evidence>
<dbReference type="SUPFAM" id="SSF51735">
    <property type="entry name" value="NAD(P)-binding Rossmann-fold domains"/>
    <property type="match status" value="1"/>
</dbReference>
<dbReference type="AlphaFoldDB" id="A0AB33IEK3"/>
<evidence type="ECO:0000313" key="2">
    <source>
        <dbReference type="EMBL" id="BCK76438.1"/>
    </source>
</evidence>
<dbReference type="PANTHER" id="PTHR47129:SF1">
    <property type="entry name" value="NMRA-LIKE DOMAIN-CONTAINING PROTEIN"/>
    <property type="match status" value="1"/>
</dbReference>